<dbReference type="Gene3D" id="3.20.20.70">
    <property type="entry name" value="Aldolase class I"/>
    <property type="match status" value="1"/>
</dbReference>
<evidence type="ECO:0000256" key="4">
    <source>
        <dbReference type="ARBA" id="ARBA00012572"/>
    </source>
</evidence>
<dbReference type="Pfam" id="PF00697">
    <property type="entry name" value="PRAI"/>
    <property type="match status" value="1"/>
</dbReference>
<evidence type="ECO:0000313" key="13">
    <source>
        <dbReference type="Proteomes" id="UP000190328"/>
    </source>
</evidence>
<keyword evidence="9 10" id="KW-0413">Isomerase</keyword>
<keyword evidence="6 10" id="KW-0028">Amino-acid biosynthesis</keyword>
<dbReference type="HAMAP" id="MF_00135">
    <property type="entry name" value="PRAI"/>
    <property type="match status" value="1"/>
</dbReference>
<evidence type="ECO:0000256" key="5">
    <source>
        <dbReference type="ARBA" id="ARBA00022272"/>
    </source>
</evidence>
<dbReference type="InterPro" id="IPR001240">
    <property type="entry name" value="PRAI_dom"/>
</dbReference>
<dbReference type="FunFam" id="3.20.20.70:FF:000075">
    <property type="entry name" value="Tryptophan biosynthesis protein TRP1"/>
    <property type="match status" value="1"/>
</dbReference>
<dbReference type="EC" id="5.3.1.24" evidence="4 10"/>
<sequence>MLIKICGLKTQEAVQAAVENGATHIGFVFAKSKRKITKQQARSLAKLIPDGIVKVGLFVDEDLTKVKELIEEVPLDMVQLHGSESIDYANEINVPILKAFSVEEGKLPEGIKEFHEHTILLDAPSGKFAGGNGERFEWEKVDVSQLSNYQFFIAGGLTSENVVQAIQYFHPTGVDVSSGVEVNGEKNIRKIKDFIQTVKNNQLKN</sequence>
<dbReference type="Proteomes" id="UP000190328">
    <property type="component" value="Unassembled WGS sequence"/>
</dbReference>
<keyword evidence="13" id="KW-1185">Reference proteome</keyword>
<evidence type="ECO:0000256" key="6">
    <source>
        <dbReference type="ARBA" id="ARBA00022605"/>
    </source>
</evidence>
<dbReference type="GO" id="GO:0000162">
    <property type="term" value="P:L-tryptophan biosynthetic process"/>
    <property type="evidence" value="ECO:0007669"/>
    <property type="project" value="UniProtKB-UniRule"/>
</dbReference>
<evidence type="ECO:0000256" key="9">
    <source>
        <dbReference type="ARBA" id="ARBA00023235"/>
    </source>
</evidence>
<comment type="pathway">
    <text evidence="2 10">Amino-acid biosynthesis; L-tryptophan biosynthesis; L-tryptophan from chorismate: step 3/5.</text>
</comment>
<reference evidence="12 13" key="1">
    <citation type="submission" date="2017-02" db="EMBL/GenBank/DDBJ databases">
        <authorList>
            <person name="Peterson S.W."/>
        </authorList>
    </citation>
    <scope>NUCLEOTIDE SEQUENCE [LARGE SCALE GENOMIC DNA]</scope>
    <source>
        <strain evidence="12 13">ATCC BAA-1030</strain>
    </source>
</reference>
<evidence type="ECO:0000256" key="7">
    <source>
        <dbReference type="ARBA" id="ARBA00022822"/>
    </source>
</evidence>
<organism evidence="12 13">
    <name type="scientific">Pilibacter termitis</name>
    <dbReference type="NCBI Taxonomy" id="263852"/>
    <lineage>
        <taxon>Bacteria</taxon>
        <taxon>Bacillati</taxon>
        <taxon>Bacillota</taxon>
        <taxon>Bacilli</taxon>
        <taxon>Lactobacillales</taxon>
        <taxon>Enterococcaceae</taxon>
        <taxon>Pilibacter</taxon>
    </lineage>
</organism>
<dbReference type="UniPathway" id="UPA00035">
    <property type="reaction ID" value="UER00042"/>
</dbReference>
<feature type="domain" description="N-(5'phosphoribosyl) anthranilate isomerase (PRAI)" evidence="11">
    <location>
        <begin position="3"/>
        <end position="196"/>
    </location>
</feature>
<evidence type="ECO:0000256" key="1">
    <source>
        <dbReference type="ARBA" id="ARBA00001164"/>
    </source>
</evidence>
<dbReference type="InterPro" id="IPR013785">
    <property type="entry name" value="Aldolase_TIM"/>
</dbReference>
<accession>A0A1T4QDF1</accession>
<proteinExistence type="inferred from homology"/>
<evidence type="ECO:0000256" key="2">
    <source>
        <dbReference type="ARBA" id="ARBA00004664"/>
    </source>
</evidence>
<dbReference type="AlphaFoldDB" id="A0A1T4QDF1"/>
<comment type="similarity">
    <text evidence="3 10">Belongs to the TrpF family.</text>
</comment>
<evidence type="ECO:0000256" key="3">
    <source>
        <dbReference type="ARBA" id="ARBA00007571"/>
    </source>
</evidence>
<dbReference type="STRING" id="263852.SAMN02745116_02135"/>
<evidence type="ECO:0000256" key="8">
    <source>
        <dbReference type="ARBA" id="ARBA00023141"/>
    </source>
</evidence>
<keyword evidence="8 10" id="KW-0057">Aromatic amino acid biosynthesis</keyword>
<name>A0A1T4QDF1_9ENTE</name>
<evidence type="ECO:0000259" key="11">
    <source>
        <dbReference type="Pfam" id="PF00697"/>
    </source>
</evidence>
<dbReference type="CDD" id="cd00405">
    <property type="entry name" value="PRAI"/>
    <property type="match status" value="1"/>
</dbReference>
<dbReference type="EMBL" id="FUXI01000028">
    <property type="protein sequence ID" value="SKA01268.1"/>
    <property type="molecule type" value="Genomic_DNA"/>
</dbReference>
<dbReference type="InterPro" id="IPR011060">
    <property type="entry name" value="RibuloseP-bd_barrel"/>
</dbReference>
<evidence type="ECO:0000313" key="12">
    <source>
        <dbReference type="EMBL" id="SKA01268.1"/>
    </source>
</evidence>
<evidence type="ECO:0000256" key="10">
    <source>
        <dbReference type="HAMAP-Rule" id="MF_00135"/>
    </source>
</evidence>
<dbReference type="InterPro" id="IPR044643">
    <property type="entry name" value="TrpF_fam"/>
</dbReference>
<dbReference type="SUPFAM" id="SSF51366">
    <property type="entry name" value="Ribulose-phoshate binding barrel"/>
    <property type="match status" value="1"/>
</dbReference>
<protein>
    <recommendedName>
        <fullName evidence="5 10">N-(5'-phosphoribosyl)anthranilate isomerase</fullName>
        <shortName evidence="10">PRAI</shortName>
        <ecNumber evidence="4 10">5.3.1.24</ecNumber>
    </recommendedName>
</protein>
<dbReference type="NCBIfam" id="NF002300">
    <property type="entry name" value="PRK01222.1-7"/>
    <property type="match status" value="1"/>
</dbReference>
<dbReference type="PANTHER" id="PTHR42894:SF1">
    <property type="entry name" value="N-(5'-PHOSPHORIBOSYL)ANTHRANILATE ISOMERASE"/>
    <property type="match status" value="1"/>
</dbReference>
<dbReference type="GO" id="GO:0004640">
    <property type="term" value="F:phosphoribosylanthranilate isomerase activity"/>
    <property type="evidence" value="ECO:0007669"/>
    <property type="project" value="UniProtKB-UniRule"/>
</dbReference>
<keyword evidence="7 10" id="KW-0822">Tryptophan biosynthesis</keyword>
<gene>
    <name evidence="10" type="primary">trpF</name>
    <name evidence="12" type="ORF">SAMN02745116_02135</name>
</gene>
<dbReference type="RefSeq" id="WP_078808051.1">
    <property type="nucleotide sequence ID" value="NZ_FUXI01000028.1"/>
</dbReference>
<dbReference type="PANTHER" id="PTHR42894">
    <property type="entry name" value="N-(5'-PHOSPHORIBOSYL)ANTHRANILATE ISOMERASE"/>
    <property type="match status" value="1"/>
</dbReference>
<dbReference type="OrthoDB" id="9786954at2"/>
<comment type="catalytic activity">
    <reaction evidence="1 10">
        <text>N-(5-phospho-beta-D-ribosyl)anthranilate = 1-(2-carboxyphenylamino)-1-deoxy-D-ribulose 5-phosphate</text>
        <dbReference type="Rhea" id="RHEA:21540"/>
        <dbReference type="ChEBI" id="CHEBI:18277"/>
        <dbReference type="ChEBI" id="CHEBI:58613"/>
        <dbReference type="EC" id="5.3.1.24"/>
    </reaction>
</comment>